<evidence type="ECO:0000313" key="3">
    <source>
        <dbReference type="EMBL" id="GEQ05733.1"/>
    </source>
</evidence>
<feature type="transmembrane region" description="Helical" evidence="1">
    <location>
        <begin position="142"/>
        <end position="162"/>
    </location>
</feature>
<protein>
    <submittedName>
        <fullName evidence="3">CAAX amino protease</fullName>
    </submittedName>
</protein>
<feature type="transmembrane region" description="Helical" evidence="1">
    <location>
        <begin position="20"/>
        <end position="41"/>
    </location>
</feature>
<dbReference type="EMBL" id="BKAX01000004">
    <property type="protein sequence ID" value="GEQ05733.1"/>
    <property type="molecule type" value="Genomic_DNA"/>
</dbReference>
<dbReference type="Proteomes" id="UP000321057">
    <property type="component" value="Unassembled WGS sequence"/>
</dbReference>
<keyword evidence="1" id="KW-0472">Membrane</keyword>
<dbReference type="InterPro" id="IPR003675">
    <property type="entry name" value="Rce1/LyrA-like_dom"/>
</dbReference>
<keyword evidence="3" id="KW-0378">Hydrolase</keyword>
<sequence length="246" mass="28391">MNKMKKVMLRFREVTWKDFIVVVSLFLIIECLSIVVMRFGHQFVEGLNSSSEVLLGSLIQLLAYMTTIFIFYFLHMNDFYAKFNTGVEVIKQNKAWLVGIFIIMFVASYLYNFVVQYLPGGWGFSETQNEMQLQILFKNPQFLPFSFLLIVIAAPLVEEIIFRHLMIGELGKVFNFKVMGVISAILFSFMHVSSAASPFEFGSYFILAVALVYAYVKTKNKLIVSFSLHMLNNLVSFIITVLMMYQ</sequence>
<feature type="transmembrane region" description="Helical" evidence="1">
    <location>
        <begin position="223"/>
        <end position="245"/>
    </location>
</feature>
<feature type="domain" description="CAAX prenyl protease 2/Lysostaphin resistance protein A-like" evidence="2">
    <location>
        <begin position="142"/>
        <end position="235"/>
    </location>
</feature>
<dbReference type="InterPro" id="IPR052710">
    <property type="entry name" value="CAAX_protease"/>
</dbReference>
<dbReference type="PANTHER" id="PTHR36435:SF1">
    <property type="entry name" value="CAAX AMINO TERMINAL PROTEASE FAMILY PROTEIN"/>
    <property type="match status" value="1"/>
</dbReference>
<reference evidence="3 4" key="1">
    <citation type="submission" date="2019-07" db="EMBL/GenBank/DDBJ databases">
        <title>Whole genome shotgun sequence of Staphylococcus gallinarum NBRC 109767.</title>
        <authorList>
            <person name="Hosoyama A."/>
            <person name="Uohara A."/>
            <person name="Ohji S."/>
            <person name="Ichikawa N."/>
        </authorList>
    </citation>
    <scope>NUCLEOTIDE SEQUENCE [LARGE SCALE GENOMIC DNA]</scope>
    <source>
        <strain evidence="3 4">NBRC 109767</strain>
    </source>
</reference>
<keyword evidence="1" id="KW-0812">Transmembrane</keyword>
<feature type="transmembrane region" description="Helical" evidence="1">
    <location>
        <begin position="53"/>
        <end position="74"/>
    </location>
</feature>
<gene>
    <name evidence="3" type="ORF">SGA02_15610</name>
</gene>
<keyword evidence="1" id="KW-1133">Transmembrane helix</keyword>
<keyword evidence="4" id="KW-1185">Reference proteome</keyword>
<evidence type="ECO:0000259" key="2">
    <source>
        <dbReference type="Pfam" id="PF02517"/>
    </source>
</evidence>
<comment type="caution">
    <text evidence="3">The sequence shown here is derived from an EMBL/GenBank/DDBJ whole genome shotgun (WGS) entry which is preliminary data.</text>
</comment>
<evidence type="ECO:0000313" key="4">
    <source>
        <dbReference type="Proteomes" id="UP000321057"/>
    </source>
</evidence>
<dbReference type="PANTHER" id="PTHR36435">
    <property type="entry name" value="SLR1288 PROTEIN"/>
    <property type="match status" value="1"/>
</dbReference>
<dbReference type="Pfam" id="PF02517">
    <property type="entry name" value="Rce1-like"/>
    <property type="match status" value="1"/>
</dbReference>
<name>A0ABQ0Y2X5_STAGA</name>
<organism evidence="3 4">
    <name type="scientific">Staphylococcus gallinarum</name>
    <dbReference type="NCBI Taxonomy" id="1293"/>
    <lineage>
        <taxon>Bacteria</taxon>
        <taxon>Bacillati</taxon>
        <taxon>Bacillota</taxon>
        <taxon>Bacilli</taxon>
        <taxon>Bacillales</taxon>
        <taxon>Staphylococcaceae</taxon>
        <taxon>Staphylococcus</taxon>
    </lineage>
</organism>
<proteinExistence type="predicted"/>
<evidence type="ECO:0000256" key="1">
    <source>
        <dbReference type="SAM" id="Phobius"/>
    </source>
</evidence>
<dbReference type="GO" id="GO:0008233">
    <property type="term" value="F:peptidase activity"/>
    <property type="evidence" value="ECO:0007669"/>
    <property type="project" value="UniProtKB-KW"/>
</dbReference>
<feature type="transmembrane region" description="Helical" evidence="1">
    <location>
        <begin position="174"/>
        <end position="192"/>
    </location>
</feature>
<accession>A0ABQ0Y2X5</accession>
<feature type="transmembrane region" description="Helical" evidence="1">
    <location>
        <begin position="198"/>
        <end position="216"/>
    </location>
</feature>
<feature type="transmembrane region" description="Helical" evidence="1">
    <location>
        <begin position="95"/>
        <end position="114"/>
    </location>
</feature>
<dbReference type="GO" id="GO:0006508">
    <property type="term" value="P:proteolysis"/>
    <property type="evidence" value="ECO:0007669"/>
    <property type="project" value="UniProtKB-KW"/>
</dbReference>
<keyword evidence="3" id="KW-0645">Protease</keyword>